<dbReference type="STRING" id="407821.A0A087TKL0"/>
<dbReference type="InterPro" id="IPR001878">
    <property type="entry name" value="Znf_CCHC"/>
</dbReference>
<dbReference type="EMBL" id="KK115655">
    <property type="protein sequence ID" value="KFM65649.1"/>
    <property type="molecule type" value="Genomic_DNA"/>
</dbReference>
<dbReference type="OrthoDB" id="6437669at2759"/>
<dbReference type="GO" id="GO:0008270">
    <property type="term" value="F:zinc ion binding"/>
    <property type="evidence" value="ECO:0007669"/>
    <property type="project" value="InterPro"/>
</dbReference>
<dbReference type="AlphaFoldDB" id="A0A087TKL0"/>
<evidence type="ECO:0000313" key="3">
    <source>
        <dbReference type="Proteomes" id="UP000054359"/>
    </source>
</evidence>
<dbReference type="InterPro" id="IPR005312">
    <property type="entry name" value="DUF1759"/>
</dbReference>
<protein>
    <recommendedName>
        <fullName evidence="1">CCHC-type domain-containing protein</fullName>
    </recommendedName>
</protein>
<dbReference type="OMA" id="ERHETNT"/>
<organism evidence="2 3">
    <name type="scientific">Stegodyphus mimosarum</name>
    <name type="common">African social velvet spider</name>
    <dbReference type="NCBI Taxonomy" id="407821"/>
    <lineage>
        <taxon>Eukaryota</taxon>
        <taxon>Metazoa</taxon>
        <taxon>Ecdysozoa</taxon>
        <taxon>Arthropoda</taxon>
        <taxon>Chelicerata</taxon>
        <taxon>Arachnida</taxon>
        <taxon>Araneae</taxon>
        <taxon>Araneomorphae</taxon>
        <taxon>Entelegynae</taxon>
        <taxon>Eresoidea</taxon>
        <taxon>Eresidae</taxon>
        <taxon>Stegodyphus</taxon>
    </lineage>
</organism>
<feature type="non-terminal residue" evidence="2">
    <location>
        <position position="675"/>
    </location>
</feature>
<reference evidence="2 3" key="1">
    <citation type="submission" date="2013-11" db="EMBL/GenBank/DDBJ databases">
        <title>Genome sequencing of Stegodyphus mimosarum.</title>
        <authorList>
            <person name="Bechsgaard J."/>
        </authorList>
    </citation>
    <scope>NUCLEOTIDE SEQUENCE [LARGE SCALE GENOMIC DNA]</scope>
</reference>
<accession>A0A087TKL0</accession>
<dbReference type="GO" id="GO:0003676">
    <property type="term" value="F:nucleic acid binding"/>
    <property type="evidence" value="ECO:0007669"/>
    <property type="project" value="InterPro"/>
</dbReference>
<dbReference type="SMART" id="SM00343">
    <property type="entry name" value="ZnF_C2HC"/>
    <property type="match status" value="3"/>
</dbReference>
<gene>
    <name evidence="2" type="ORF">X975_19634</name>
</gene>
<sequence>MDSLDKLKRKHAVLRTATTKVLTKIEVILTDTSEMTYEQKFDQLSVLKEQLIEKYDCLKQLNCEIESGLTLEDTESEIEVVEDYNEKIIEWKNRITRYLDKNLKANPQIISHDSRVLSSENSVPSNNTGPKFMKLPKLTIEKYYGDSCLWLEFWSQFSNATDSNEHLTPLDKFCYLKSLLGGSAANAVSGFSLTNENYSSAIVLLKERFGRTDVVINAHMNKLLNLNPVKNSSNLRALRELYDNCEIQIRNLNSLGVASGSYGHLLCPILLKLIPPDIALEFNRRRAKSSDWDINELITFIKEEIESREVTMHLNSSVRISHDKPEKYRHQNFKLNIPTASALSTSVKNNCFFCSSSEHNSNFCESLSVPEKRKKLKNDGRCFVCFRKFHIAAKCKLLNEPCKICGSKFHHVSICMKSNEKPPDVPKNESDTIVTSVSQCEIKNSDLFNEVVLQTCCVKISSDLKSKFALCLFDSGSQRTFITKELTSYLKPPVVRKEKLLVYSFGALKAKQKIYDVDKVTLQNVKIPERNICIEALVTDTISTAMIYPPRLNTDVQSKLKKYELSNWNTLCGFRVQLLIGADYLWQINIPGTAEKITKSLFVCESLFGWSLCGSIYNDEKGKNKDASVFKLSVENAEQEDLKKLWDLEAIAERRQMTNTEHWNAVGCNEAAQSN</sequence>
<dbReference type="PANTHER" id="PTHR47331:SF5">
    <property type="entry name" value="RIBONUCLEASE H"/>
    <property type="match status" value="1"/>
</dbReference>
<evidence type="ECO:0000259" key="1">
    <source>
        <dbReference type="SMART" id="SM00343"/>
    </source>
</evidence>
<dbReference type="Pfam" id="PF03564">
    <property type="entry name" value="DUF1759"/>
    <property type="match status" value="1"/>
</dbReference>
<dbReference type="PANTHER" id="PTHR47331">
    <property type="entry name" value="PHD-TYPE DOMAIN-CONTAINING PROTEIN"/>
    <property type="match status" value="1"/>
</dbReference>
<feature type="domain" description="CCHC-type" evidence="1">
    <location>
        <begin position="381"/>
        <end position="397"/>
    </location>
</feature>
<feature type="domain" description="CCHC-type" evidence="1">
    <location>
        <begin position="350"/>
        <end position="366"/>
    </location>
</feature>
<proteinExistence type="predicted"/>
<feature type="domain" description="CCHC-type" evidence="1">
    <location>
        <begin position="401"/>
        <end position="417"/>
    </location>
</feature>
<evidence type="ECO:0000313" key="2">
    <source>
        <dbReference type="EMBL" id="KFM65649.1"/>
    </source>
</evidence>
<keyword evidence="3" id="KW-1185">Reference proteome</keyword>
<name>A0A087TKL0_STEMI</name>
<dbReference type="Proteomes" id="UP000054359">
    <property type="component" value="Unassembled WGS sequence"/>
</dbReference>